<dbReference type="InterPro" id="IPR016039">
    <property type="entry name" value="Thiolase-like"/>
</dbReference>
<dbReference type="PANTHER" id="PTHR43775:SF29">
    <property type="entry name" value="ASPERFURANONE POLYKETIDE SYNTHASE AFOG-RELATED"/>
    <property type="match status" value="1"/>
</dbReference>
<dbReference type="PANTHER" id="PTHR43775">
    <property type="entry name" value="FATTY ACID SYNTHASE"/>
    <property type="match status" value="1"/>
</dbReference>
<organism evidence="2 3">
    <name type="scientific">Fonsecaea nubica</name>
    <dbReference type="NCBI Taxonomy" id="856822"/>
    <lineage>
        <taxon>Eukaryota</taxon>
        <taxon>Fungi</taxon>
        <taxon>Dikarya</taxon>
        <taxon>Ascomycota</taxon>
        <taxon>Pezizomycotina</taxon>
        <taxon>Eurotiomycetes</taxon>
        <taxon>Chaetothyriomycetidae</taxon>
        <taxon>Chaetothyriales</taxon>
        <taxon>Herpotrichiellaceae</taxon>
        <taxon>Fonsecaea</taxon>
    </lineage>
</organism>
<dbReference type="SUPFAM" id="SSF53901">
    <property type="entry name" value="Thiolase-like"/>
    <property type="match status" value="1"/>
</dbReference>
<dbReference type="Gene3D" id="3.40.47.10">
    <property type="match status" value="1"/>
</dbReference>
<evidence type="ECO:0000313" key="3">
    <source>
        <dbReference type="Proteomes" id="UP000185904"/>
    </source>
</evidence>
<dbReference type="Pfam" id="PF00109">
    <property type="entry name" value="ketoacyl-synt"/>
    <property type="match status" value="1"/>
</dbReference>
<feature type="domain" description="Beta-ketoacyl synthase-like N-terminal" evidence="1">
    <location>
        <begin position="14"/>
        <end position="112"/>
    </location>
</feature>
<protein>
    <recommendedName>
        <fullName evidence="1">Beta-ketoacyl synthase-like N-terminal domain-containing protein</fullName>
    </recommendedName>
</protein>
<dbReference type="GO" id="GO:0044550">
    <property type="term" value="P:secondary metabolite biosynthetic process"/>
    <property type="evidence" value="ECO:0007669"/>
    <property type="project" value="TreeGrafter"/>
</dbReference>
<dbReference type="RefSeq" id="XP_022494819.1">
    <property type="nucleotide sequence ID" value="XM_022649199.1"/>
</dbReference>
<dbReference type="GO" id="GO:0006633">
    <property type="term" value="P:fatty acid biosynthetic process"/>
    <property type="evidence" value="ECO:0007669"/>
    <property type="project" value="TreeGrafter"/>
</dbReference>
<evidence type="ECO:0000259" key="1">
    <source>
        <dbReference type="Pfam" id="PF00109"/>
    </source>
</evidence>
<dbReference type="EMBL" id="LVCJ01000127">
    <property type="protein sequence ID" value="OAL23694.1"/>
    <property type="molecule type" value="Genomic_DNA"/>
</dbReference>
<accession>A0A178C2K2</accession>
<gene>
    <name evidence="2" type="ORF">AYO20_10944</name>
</gene>
<dbReference type="OrthoDB" id="329835at2759"/>
<dbReference type="InterPro" id="IPR050091">
    <property type="entry name" value="PKS_NRPS_Biosynth_Enz"/>
</dbReference>
<dbReference type="Proteomes" id="UP000185904">
    <property type="component" value="Unassembled WGS sequence"/>
</dbReference>
<proteinExistence type="predicted"/>
<dbReference type="AlphaFoldDB" id="A0A178C2K2"/>
<dbReference type="GO" id="GO:0004312">
    <property type="term" value="F:fatty acid synthase activity"/>
    <property type="evidence" value="ECO:0007669"/>
    <property type="project" value="TreeGrafter"/>
</dbReference>
<name>A0A178C2K2_9EURO</name>
<comment type="caution">
    <text evidence="2">The sequence shown here is derived from an EMBL/GenBank/DDBJ whole genome shotgun (WGS) entry which is preliminary data.</text>
</comment>
<sequence length="141" mass="15246">MASYPDTSSPAMPEDVAVVGLSCRFSGGATDPSKFWDLLYERRSVYFKVPRDRSNADAFHHASGEKAHTLRTAGGHFLRCDAAHTPFFGITSNEPKASDPAARMLLQLSRAASCVPGPAIKRINSGSGFGRKKMENSTLDL</sequence>
<reference evidence="2 3" key="1">
    <citation type="submission" date="2016-03" db="EMBL/GenBank/DDBJ databases">
        <title>The draft genome sequence of Fonsecaea nubica causative agent of cutaneous subcutaneous infection in human host.</title>
        <authorList>
            <person name="Costa F."/>
            <person name="Sybren D.H."/>
            <person name="Raittz R.T."/>
            <person name="Weiss V.A."/>
            <person name="Leao A.C."/>
            <person name="Gomes R."/>
            <person name="De Souza E.M."/>
            <person name="Pedrosa F.O."/>
            <person name="Steffens M.B."/>
            <person name="Bombassaro A."/>
            <person name="Tadra-Sfeir M.Z."/>
            <person name="Moreno L.F."/>
            <person name="Najafzadeh M.J."/>
            <person name="Felipe M.S."/>
            <person name="Teixeira M."/>
            <person name="Sun J."/>
            <person name="Xi L."/>
            <person name="Castro M.A."/>
            <person name="Vicente V.A."/>
        </authorList>
    </citation>
    <scope>NUCLEOTIDE SEQUENCE [LARGE SCALE GENOMIC DNA]</scope>
    <source>
        <strain evidence="2 3">CBS 269.64</strain>
    </source>
</reference>
<evidence type="ECO:0000313" key="2">
    <source>
        <dbReference type="EMBL" id="OAL23694.1"/>
    </source>
</evidence>
<keyword evidence="3" id="KW-1185">Reference proteome</keyword>
<dbReference type="GeneID" id="34594331"/>
<dbReference type="InterPro" id="IPR014030">
    <property type="entry name" value="Ketoacyl_synth_N"/>
</dbReference>